<sequence>MLGVVQAAGVIAIEAGKCPVCGKDHGELKESKPSKADAGTLAQNFKRETEATVARGLAMTPKKKAYISPTMLGVVHCKCGNKYADQSAMTTMEFARAADSAGMTHRDASVSYLDGAKVLDEKYADKIGAVKTGLEARLGAAAVEPVWRIAGERADASLAGGPTAYPPGTCAAQGAFLVMLENGHNIATAMTEQWYHPKEQPTKGKVDFWDERDGARKPGSEPFAHNSTVPPCGACELIVPLLFCSEEKTECRG</sequence>
<keyword evidence="2" id="KW-1185">Reference proteome</keyword>
<name>A0A9X3ESY1_9BACT</name>
<dbReference type="AlphaFoldDB" id="A0A9X3ESY1"/>
<protein>
    <submittedName>
        <fullName evidence="1">Uncharacterized protein</fullName>
    </submittedName>
</protein>
<evidence type="ECO:0000313" key="1">
    <source>
        <dbReference type="EMBL" id="MCY1005931.1"/>
    </source>
</evidence>
<organism evidence="1 2">
    <name type="scientific">Nannocystis pusilla</name>
    <dbReference type="NCBI Taxonomy" id="889268"/>
    <lineage>
        <taxon>Bacteria</taxon>
        <taxon>Pseudomonadati</taxon>
        <taxon>Myxococcota</taxon>
        <taxon>Polyangia</taxon>
        <taxon>Nannocystales</taxon>
        <taxon>Nannocystaceae</taxon>
        <taxon>Nannocystis</taxon>
    </lineage>
</organism>
<reference evidence="1" key="1">
    <citation type="submission" date="2022-11" db="EMBL/GenBank/DDBJ databases">
        <title>Minimal conservation of predation-associated metabolite biosynthetic gene clusters underscores biosynthetic potential of Myxococcota including descriptions for ten novel species: Archangium lansinium sp. nov., Myxococcus landrumus sp. nov., Nannocystis bai.</title>
        <authorList>
            <person name="Ahearne A."/>
            <person name="Stevens C."/>
            <person name="Phillips K."/>
        </authorList>
    </citation>
    <scope>NUCLEOTIDE SEQUENCE</scope>
    <source>
        <strain evidence="1">Na p29</strain>
    </source>
</reference>
<dbReference type="Proteomes" id="UP001150924">
    <property type="component" value="Unassembled WGS sequence"/>
</dbReference>
<accession>A0A9X3ESY1</accession>
<comment type="caution">
    <text evidence="1">The sequence shown here is derived from an EMBL/GenBank/DDBJ whole genome shotgun (WGS) entry which is preliminary data.</text>
</comment>
<evidence type="ECO:0000313" key="2">
    <source>
        <dbReference type="Proteomes" id="UP001150924"/>
    </source>
</evidence>
<gene>
    <name evidence="1" type="ORF">OV079_10200</name>
</gene>
<dbReference type="EMBL" id="JAPNKE010000002">
    <property type="protein sequence ID" value="MCY1005931.1"/>
    <property type="molecule type" value="Genomic_DNA"/>
</dbReference>
<dbReference type="RefSeq" id="WP_267767846.1">
    <property type="nucleotide sequence ID" value="NZ_JAPNKE010000002.1"/>
</dbReference>
<proteinExistence type="predicted"/>